<accession>A0A330LAD1</accession>
<dbReference type="AlphaFoldDB" id="A0A330LAD1"/>
<feature type="transmembrane region" description="Helical" evidence="1">
    <location>
        <begin position="37"/>
        <end position="56"/>
    </location>
</feature>
<dbReference type="InterPro" id="IPR002656">
    <property type="entry name" value="Acyl_transf_3_dom"/>
</dbReference>
<sequence length="343" mass="38410">MNRERPTDIAKGLGILLVVAGHTIASWNSGHELLYKFIYSFHMPFFLGSGGMYIRADGPLVAFIKAKLIRLVVPFISWSLFYLCLAFFIQAIKNDLGTPTFGFAPKLLTVLLHGDWYSLDATGIYVDLWFLPALFSTVIITRLLAKWSDSQGLIASLGYCYLLSFSIVLFNDLLGSRPFSYWGIDIALASLPFVYLCKLRNYFYRVTPYFIFPLIVVVCMFSRTQEVSLAVLKISNYGSFIISASLGIILLFAISAWIQDWKIGRILGMLGERSYLVFLMAGAILTISGPARRMLWSVNDDFSNIISFFVVLVTAFFAYPLVASSVPLAFLAFGAKNSLQKQP</sequence>
<keyword evidence="4" id="KW-1185">Reference proteome</keyword>
<proteinExistence type="predicted"/>
<evidence type="ECO:0000313" key="3">
    <source>
        <dbReference type="EMBL" id="SPP66671.1"/>
    </source>
</evidence>
<feature type="transmembrane region" description="Helical" evidence="1">
    <location>
        <begin position="308"/>
        <end position="333"/>
    </location>
</feature>
<reference evidence="4" key="1">
    <citation type="submission" date="2018-04" db="EMBL/GenBank/DDBJ databases">
        <authorList>
            <person name="Lucker S."/>
            <person name="Sakoula D."/>
        </authorList>
    </citation>
    <scope>NUCLEOTIDE SEQUENCE [LARGE SCALE GENOMIC DNA]</scope>
</reference>
<dbReference type="Pfam" id="PF01757">
    <property type="entry name" value="Acyl_transf_3"/>
    <property type="match status" value="1"/>
</dbReference>
<keyword evidence="1" id="KW-0472">Membrane</keyword>
<protein>
    <recommendedName>
        <fullName evidence="2">Acyltransferase 3 domain-containing protein</fullName>
    </recommendedName>
</protein>
<dbReference type="PANTHER" id="PTHR37312">
    <property type="entry name" value="MEMBRANE-BOUND ACYLTRANSFERASE YKRP-RELATED"/>
    <property type="match status" value="1"/>
</dbReference>
<dbReference type="PANTHER" id="PTHR37312:SF1">
    <property type="entry name" value="MEMBRANE-BOUND ACYLTRANSFERASE YKRP-RELATED"/>
    <property type="match status" value="1"/>
</dbReference>
<evidence type="ECO:0000259" key="2">
    <source>
        <dbReference type="Pfam" id="PF01757"/>
    </source>
</evidence>
<dbReference type="RefSeq" id="WP_121990803.1">
    <property type="nucleotide sequence ID" value="NZ_OUNR01000021.1"/>
</dbReference>
<feature type="transmembrane region" description="Helical" evidence="1">
    <location>
        <begin position="179"/>
        <end position="197"/>
    </location>
</feature>
<dbReference type="GO" id="GO:0016747">
    <property type="term" value="F:acyltransferase activity, transferring groups other than amino-acyl groups"/>
    <property type="evidence" value="ECO:0007669"/>
    <property type="project" value="InterPro"/>
</dbReference>
<dbReference type="OrthoDB" id="6623990at2"/>
<dbReference type="InParanoid" id="A0A330LAD1"/>
<feature type="transmembrane region" description="Helical" evidence="1">
    <location>
        <begin position="12"/>
        <end position="31"/>
    </location>
</feature>
<evidence type="ECO:0000313" key="4">
    <source>
        <dbReference type="Proteomes" id="UP000248168"/>
    </source>
</evidence>
<feature type="transmembrane region" description="Helical" evidence="1">
    <location>
        <begin position="124"/>
        <end position="145"/>
    </location>
</feature>
<evidence type="ECO:0000256" key="1">
    <source>
        <dbReference type="SAM" id="Phobius"/>
    </source>
</evidence>
<gene>
    <name evidence="3" type="ORF">NITLEN_80099</name>
</gene>
<name>A0A330LAD1_9BACT</name>
<keyword evidence="1" id="KW-0812">Transmembrane</keyword>
<dbReference type="InterPro" id="IPR052734">
    <property type="entry name" value="Nod_factor_acetyltransferase"/>
</dbReference>
<feature type="transmembrane region" description="Helical" evidence="1">
    <location>
        <begin position="270"/>
        <end position="288"/>
    </location>
</feature>
<keyword evidence="1" id="KW-1133">Transmembrane helix</keyword>
<organism evidence="3 4">
    <name type="scientific">Nitrospira lenta</name>
    <dbReference type="NCBI Taxonomy" id="1436998"/>
    <lineage>
        <taxon>Bacteria</taxon>
        <taxon>Pseudomonadati</taxon>
        <taxon>Nitrospirota</taxon>
        <taxon>Nitrospiria</taxon>
        <taxon>Nitrospirales</taxon>
        <taxon>Nitrospiraceae</taxon>
        <taxon>Nitrospira</taxon>
    </lineage>
</organism>
<feature type="transmembrane region" description="Helical" evidence="1">
    <location>
        <begin position="209"/>
        <end position="225"/>
    </location>
</feature>
<dbReference type="Proteomes" id="UP000248168">
    <property type="component" value="Unassembled WGS sequence"/>
</dbReference>
<feature type="transmembrane region" description="Helical" evidence="1">
    <location>
        <begin position="68"/>
        <end position="92"/>
    </location>
</feature>
<dbReference type="EMBL" id="OUNR01000021">
    <property type="protein sequence ID" value="SPP66671.1"/>
    <property type="molecule type" value="Genomic_DNA"/>
</dbReference>
<feature type="transmembrane region" description="Helical" evidence="1">
    <location>
        <begin position="237"/>
        <end position="258"/>
    </location>
</feature>
<feature type="domain" description="Acyltransferase 3" evidence="2">
    <location>
        <begin position="8"/>
        <end position="317"/>
    </location>
</feature>
<feature type="transmembrane region" description="Helical" evidence="1">
    <location>
        <begin position="152"/>
        <end position="173"/>
    </location>
</feature>